<evidence type="ECO:0000256" key="1">
    <source>
        <dbReference type="SAM" id="SignalP"/>
    </source>
</evidence>
<dbReference type="EMBL" id="JACGCI010000091">
    <property type="protein sequence ID" value="KAF6746547.1"/>
    <property type="molecule type" value="Genomic_DNA"/>
</dbReference>
<keyword evidence="1" id="KW-0732">Signal</keyword>
<keyword evidence="3" id="KW-1185">Reference proteome</keyword>
<evidence type="ECO:0000313" key="3">
    <source>
        <dbReference type="Proteomes" id="UP000521943"/>
    </source>
</evidence>
<gene>
    <name evidence="2" type="ORF">DFP72DRAFT_1076239</name>
</gene>
<evidence type="ECO:0000313" key="2">
    <source>
        <dbReference type="EMBL" id="KAF6746547.1"/>
    </source>
</evidence>
<feature type="chain" id="PRO_5034334369" evidence="1">
    <location>
        <begin position="24"/>
        <end position="65"/>
    </location>
</feature>
<protein>
    <submittedName>
        <fullName evidence="2">Uncharacterized protein</fullName>
    </submittedName>
</protein>
<reference evidence="2 3" key="1">
    <citation type="submission" date="2020-07" db="EMBL/GenBank/DDBJ databases">
        <title>Comparative genomics of pyrophilous fungi reveals a link between fire events and developmental genes.</title>
        <authorList>
            <consortium name="DOE Joint Genome Institute"/>
            <person name="Steindorff A.S."/>
            <person name="Carver A."/>
            <person name="Calhoun S."/>
            <person name="Stillman K."/>
            <person name="Liu H."/>
            <person name="Lipzen A."/>
            <person name="Pangilinan J."/>
            <person name="Labutti K."/>
            <person name="Bruns T.D."/>
            <person name="Grigoriev I.V."/>
        </authorList>
    </citation>
    <scope>NUCLEOTIDE SEQUENCE [LARGE SCALE GENOMIC DNA]</scope>
    <source>
        <strain evidence="2 3">CBS 144469</strain>
    </source>
</reference>
<sequence length="65" mass="6895">MHFFSSVTAVSFIFSALFMGTVALPTGDTNLQERNPAACRRESIGENGLATGKGHSELEAASCPY</sequence>
<proteinExistence type="predicted"/>
<name>A0A8H6HI04_9AGAR</name>
<dbReference type="AlphaFoldDB" id="A0A8H6HI04"/>
<feature type="signal peptide" evidence="1">
    <location>
        <begin position="1"/>
        <end position="23"/>
    </location>
</feature>
<dbReference type="Proteomes" id="UP000521943">
    <property type="component" value="Unassembled WGS sequence"/>
</dbReference>
<accession>A0A8H6HI04</accession>
<comment type="caution">
    <text evidence="2">The sequence shown here is derived from an EMBL/GenBank/DDBJ whole genome shotgun (WGS) entry which is preliminary data.</text>
</comment>
<organism evidence="2 3">
    <name type="scientific">Ephemerocybe angulata</name>
    <dbReference type="NCBI Taxonomy" id="980116"/>
    <lineage>
        <taxon>Eukaryota</taxon>
        <taxon>Fungi</taxon>
        <taxon>Dikarya</taxon>
        <taxon>Basidiomycota</taxon>
        <taxon>Agaricomycotina</taxon>
        <taxon>Agaricomycetes</taxon>
        <taxon>Agaricomycetidae</taxon>
        <taxon>Agaricales</taxon>
        <taxon>Agaricineae</taxon>
        <taxon>Psathyrellaceae</taxon>
        <taxon>Ephemerocybe</taxon>
    </lineage>
</organism>